<evidence type="ECO:0000313" key="4">
    <source>
        <dbReference type="Proteomes" id="UP000509510"/>
    </source>
</evidence>
<evidence type="ECO:0000259" key="2">
    <source>
        <dbReference type="PROSITE" id="PS50011"/>
    </source>
</evidence>
<dbReference type="Pfam" id="PF00069">
    <property type="entry name" value="Pkinase"/>
    <property type="match status" value="1"/>
</dbReference>
<dbReference type="RefSeq" id="XP_035349820.1">
    <property type="nucleotide sequence ID" value="XM_035493927.1"/>
</dbReference>
<dbReference type="OrthoDB" id="1668230at2759"/>
<sequence length="286" mass="32825">MFYGDHQDHEDEERLKSVDSRSSENIPPNVIIRRASQCPDNHKLLIIGIFAEVYLVDNEIIRKIPRSQSEEDMQPILREAMVYDTLGPHPRIAEWLSKDISNFIDIKYYPHGDLVNYCQKNLIQPELRSKWYQQILESVEFIHSRGVIHSDLALRQFFIDNNLNVRLGDFNASQCSGHVALGYEKASHCLPRDYELPNTETSDVFALGSTLYELVTGNAPYSELSGPKSDDPDIIKAQIRRQHEVDHEIETRYKNRYFPDVSGLFGGEIIMGFWSGEIPSARAALD</sequence>
<dbReference type="GO" id="GO:0005634">
    <property type="term" value="C:nucleus"/>
    <property type="evidence" value="ECO:0007669"/>
    <property type="project" value="TreeGrafter"/>
</dbReference>
<dbReference type="GO" id="GO:0044773">
    <property type="term" value="P:mitotic DNA damage checkpoint signaling"/>
    <property type="evidence" value="ECO:0007669"/>
    <property type="project" value="TreeGrafter"/>
</dbReference>
<dbReference type="KEGG" id="trg:TRUGW13939_10817"/>
<protein>
    <recommendedName>
        <fullName evidence="2">Protein kinase domain-containing protein</fullName>
    </recommendedName>
</protein>
<feature type="domain" description="Protein kinase" evidence="2">
    <location>
        <begin position="39"/>
        <end position="286"/>
    </location>
</feature>
<dbReference type="GO" id="GO:0004674">
    <property type="term" value="F:protein serine/threonine kinase activity"/>
    <property type="evidence" value="ECO:0007669"/>
    <property type="project" value="TreeGrafter"/>
</dbReference>
<dbReference type="GO" id="GO:0005524">
    <property type="term" value="F:ATP binding"/>
    <property type="evidence" value="ECO:0007669"/>
    <property type="project" value="InterPro"/>
</dbReference>
<dbReference type="PROSITE" id="PS50011">
    <property type="entry name" value="PROTEIN_KINASE_DOM"/>
    <property type="match status" value="1"/>
</dbReference>
<dbReference type="PANTHER" id="PTHR44167:SF24">
    <property type="entry name" value="SERINE_THREONINE-PROTEIN KINASE CHK2"/>
    <property type="match status" value="1"/>
</dbReference>
<dbReference type="InterPro" id="IPR011009">
    <property type="entry name" value="Kinase-like_dom_sf"/>
</dbReference>
<accession>A0A7H8RBG1</accession>
<gene>
    <name evidence="3" type="ORF">TRUGW13939_10817</name>
</gene>
<feature type="region of interest" description="Disordered" evidence="1">
    <location>
        <begin position="1"/>
        <end position="23"/>
    </location>
</feature>
<dbReference type="GeneID" id="55998296"/>
<feature type="compositionally biased region" description="Basic and acidic residues" evidence="1">
    <location>
        <begin position="1"/>
        <end position="22"/>
    </location>
</feature>
<evidence type="ECO:0000313" key="3">
    <source>
        <dbReference type="EMBL" id="QKX63646.1"/>
    </source>
</evidence>
<dbReference type="SUPFAM" id="SSF56112">
    <property type="entry name" value="Protein kinase-like (PK-like)"/>
    <property type="match status" value="1"/>
</dbReference>
<proteinExistence type="predicted"/>
<dbReference type="InterPro" id="IPR000719">
    <property type="entry name" value="Prot_kinase_dom"/>
</dbReference>
<reference evidence="4" key="1">
    <citation type="submission" date="2020-06" db="EMBL/GenBank/DDBJ databases">
        <title>A chromosome-scale genome assembly of Talaromyces rugulosus W13939.</title>
        <authorList>
            <person name="Wang B."/>
            <person name="Guo L."/>
            <person name="Ye K."/>
            <person name="Wang L."/>
        </authorList>
    </citation>
    <scope>NUCLEOTIDE SEQUENCE [LARGE SCALE GENOMIC DNA]</scope>
    <source>
        <strain evidence="4">W13939</strain>
    </source>
</reference>
<keyword evidence="4" id="KW-1185">Reference proteome</keyword>
<name>A0A7H8RBG1_TALRU</name>
<dbReference type="EMBL" id="CP055903">
    <property type="protein sequence ID" value="QKX63646.1"/>
    <property type="molecule type" value="Genomic_DNA"/>
</dbReference>
<dbReference type="AlphaFoldDB" id="A0A7H8RBG1"/>
<evidence type="ECO:0000256" key="1">
    <source>
        <dbReference type="SAM" id="MobiDB-lite"/>
    </source>
</evidence>
<dbReference type="PANTHER" id="PTHR44167">
    <property type="entry name" value="OVARIAN-SPECIFIC SERINE/THREONINE-PROTEIN KINASE LOK-RELATED"/>
    <property type="match status" value="1"/>
</dbReference>
<dbReference type="Proteomes" id="UP000509510">
    <property type="component" value="Chromosome VI"/>
</dbReference>
<organism evidence="3 4">
    <name type="scientific">Talaromyces rugulosus</name>
    <name type="common">Penicillium rugulosum</name>
    <dbReference type="NCBI Taxonomy" id="121627"/>
    <lineage>
        <taxon>Eukaryota</taxon>
        <taxon>Fungi</taxon>
        <taxon>Dikarya</taxon>
        <taxon>Ascomycota</taxon>
        <taxon>Pezizomycotina</taxon>
        <taxon>Eurotiomycetes</taxon>
        <taxon>Eurotiomycetidae</taxon>
        <taxon>Eurotiales</taxon>
        <taxon>Trichocomaceae</taxon>
        <taxon>Talaromyces</taxon>
        <taxon>Talaromyces sect. Islandici</taxon>
    </lineage>
</organism>
<dbReference type="Gene3D" id="1.10.510.10">
    <property type="entry name" value="Transferase(Phosphotransferase) domain 1"/>
    <property type="match status" value="1"/>
</dbReference>